<keyword evidence="2" id="KW-1185">Reference proteome</keyword>
<sequence length="326" mass="38234">MSKACLTNLPCEIIYLIFEYLHKEHIVYSFFELTNDFSLFVEHFLSGKFQLAKTSDNRIFQYGLSIFLPTIGLNLSYLSIGPHYRLATYIQAIKTFCLYLKVLHIHCHSEEDDVRLYISQFLHPQLISLIFRFNNEIIGEQISYRLLEKSHEKQFQRVSIPSSCLVLHLSSMNQLALLKCYSQSSYLPDGFYMIESISSEGWIVDGKDDLCIVPKRLPRANIFFAKQSYLEYEFSNESTGSPFSVLKCSDNEEHWIPSSILSIHRKQSNQLCRRFTLEKFDDHQQYYIRPCYSGAKRLQVLGKRIVVSLCNNDKTIDHRFRFHRIA</sequence>
<gene>
    <name evidence="1" type="ORF">XAT740_LOCUS56265</name>
</gene>
<dbReference type="Proteomes" id="UP000663828">
    <property type="component" value="Unassembled WGS sequence"/>
</dbReference>
<comment type="caution">
    <text evidence="1">The sequence shown here is derived from an EMBL/GenBank/DDBJ whole genome shotgun (WGS) entry which is preliminary data.</text>
</comment>
<proteinExistence type="predicted"/>
<dbReference type="AlphaFoldDB" id="A0A816FAY7"/>
<organism evidence="1 2">
    <name type="scientific">Adineta ricciae</name>
    <name type="common">Rotifer</name>
    <dbReference type="NCBI Taxonomy" id="249248"/>
    <lineage>
        <taxon>Eukaryota</taxon>
        <taxon>Metazoa</taxon>
        <taxon>Spiralia</taxon>
        <taxon>Gnathifera</taxon>
        <taxon>Rotifera</taxon>
        <taxon>Eurotatoria</taxon>
        <taxon>Bdelloidea</taxon>
        <taxon>Adinetida</taxon>
        <taxon>Adinetidae</taxon>
        <taxon>Adineta</taxon>
    </lineage>
</organism>
<name>A0A816FAY7_ADIRI</name>
<protein>
    <submittedName>
        <fullName evidence="1">Uncharacterized protein</fullName>
    </submittedName>
</protein>
<evidence type="ECO:0000313" key="1">
    <source>
        <dbReference type="EMBL" id="CAF1657889.1"/>
    </source>
</evidence>
<reference evidence="1" key="1">
    <citation type="submission" date="2021-02" db="EMBL/GenBank/DDBJ databases">
        <authorList>
            <person name="Nowell W R."/>
        </authorList>
    </citation>
    <scope>NUCLEOTIDE SEQUENCE</scope>
</reference>
<accession>A0A816FAY7</accession>
<evidence type="ECO:0000313" key="2">
    <source>
        <dbReference type="Proteomes" id="UP000663828"/>
    </source>
</evidence>
<dbReference type="EMBL" id="CAJNOR010010942">
    <property type="protein sequence ID" value="CAF1657889.1"/>
    <property type="molecule type" value="Genomic_DNA"/>
</dbReference>